<sequence>MAAPATYTGIAISNCVQLIGTIITWFLSGSLLVQCYDFFCTDHLNGDLKFIKVAGVHHRDFPCPAFMYQILVWVRSMAVTAGAWQSLIVAWGNPTIFTGPSVFPVFTVPLTGIGESSTQPILQRTDFAIDRILRCSDFFCLVALMQLAAAFARGVAHTLDLSAELVQAKLESSFKSTKRIIDRLIIVTLETAAVTLITTLVQLILYSRSPTNSLNRVGIMYILGGFKVLRRLCHPYSRKPQAAK</sequence>
<dbReference type="KEGG" id="lbc:LACBIDRAFT_332183"/>
<keyword evidence="1" id="KW-0812">Transmembrane</keyword>
<dbReference type="GeneID" id="6082351"/>
<organism evidence="3">
    <name type="scientific">Laccaria bicolor (strain S238N-H82 / ATCC MYA-4686)</name>
    <name type="common">Bicoloured deceiver</name>
    <name type="synonym">Laccaria laccata var. bicolor</name>
    <dbReference type="NCBI Taxonomy" id="486041"/>
    <lineage>
        <taxon>Eukaryota</taxon>
        <taxon>Fungi</taxon>
        <taxon>Dikarya</taxon>
        <taxon>Basidiomycota</taxon>
        <taxon>Agaricomycotina</taxon>
        <taxon>Agaricomycetes</taxon>
        <taxon>Agaricomycetidae</taxon>
        <taxon>Agaricales</taxon>
        <taxon>Agaricineae</taxon>
        <taxon>Hydnangiaceae</taxon>
        <taxon>Laccaria</taxon>
    </lineage>
</organism>
<accession>B0DRV3</accession>
<feature type="transmembrane region" description="Helical" evidence="1">
    <location>
        <begin position="184"/>
        <end position="207"/>
    </location>
</feature>
<dbReference type="EMBL" id="DS547129">
    <property type="protein sequence ID" value="EDR02592.1"/>
    <property type="molecule type" value="Genomic_DNA"/>
</dbReference>
<keyword evidence="1" id="KW-1133">Transmembrane helix</keyword>
<dbReference type="AlphaFoldDB" id="B0DRV3"/>
<dbReference type="OrthoDB" id="3262409at2759"/>
<name>B0DRV3_LACBS</name>
<dbReference type="RefSeq" id="XP_001886636.1">
    <property type="nucleotide sequence ID" value="XM_001886601.1"/>
</dbReference>
<dbReference type="HOGENOM" id="CLU_1230126_0_0_1"/>
<keyword evidence="3" id="KW-1185">Reference proteome</keyword>
<evidence type="ECO:0000313" key="3">
    <source>
        <dbReference type="Proteomes" id="UP000001194"/>
    </source>
</evidence>
<evidence type="ECO:0000313" key="2">
    <source>
        <dbReference type="EMBL" id="EDR02592.1"/>
    </source>
</evidence>
<protein>
    <submittedName>
        <fullName evidence="2">Predicted protein</fullName>
    </submittedName>
</protein>
<evidence type="ECO:0000256" key="1">
    <source>
        <dbReference type="SAM" id="Phobius"/>
    </source>
</evidence>
<dbReference type="Proteomes" id="UP000001194">
    <property type="component" value="Unassembled WGS sequence"/>
</dbReference>
<keyword evidence="1" id="KW-0472">Membrane</keyword>
<gene>
    <name evidence="2" type="ORF">LACBIDRAFT_332183</name>
</gene>
<reference evidence="2 3" key="1">
    <citation type="journal article" date="2008" name="Nature">
        <title>The genome of Laccaria bicolor provides insights into mycorrhizal symbiosis.</title>
        <authorList>
            <person name="Martin F."/>
            <person name="Aerts A."/>
            <person name="Ahren D."/>
            <person name="Brun A."/>
            <person name="Danchin E.G.J."/>
            <person name="Duchaussoy F."/>
            <person name="Gibon J."/>
            <person name="Kohler A."/>
            <person name="Lindquist E."/>
            <person name="Pereda V."/>
            <person name="Salamov A."/>
            <person name="Shapiro H.J."/>
            <person name="Wuyts J."/>
            <person name="Blaudez D."/>
            <person name="Buee M."/>
            <person name="Brokstein P."/>
            <person name="Canbaeck B."/>
            <person name="Cohen D."/>
            <person name="Courty P.E."/>
            <person name="Coutinho P.M."/>
            <person name="Delaruelle C."/>
            <person name="Detter J.C."/>
            <person name="Deveau A."/>
            <person name="DiFazio S."/>
            <person name="Duplessis S."/>
            <person name="Fraissinet-Tachet L."/>
            <person name="Lucic E."/>
            <person name="Frey-Klett P."/>
            <person name="Fourrey C."/>
            <person name="Feussner I."/>
            <person name="Gay G."/>
            <person name="Grimwood J."/>
            <person name="Hoegger P.J."/>
            <person name="Jain P."/>
            <person name="Kilaru S."/>
            <person name="Labbe J."/>
            <person name="Lin Y.C."/>
            <person name="Legue V."/>
            <person name="Le Tacon F."/>
            <person name="Marmeisse R."/>
            <person name="Melayah D."/>
            <person name="Montanini B."/>
            <person name="Muratet M."/>
            <person name="Nehls U."/>
            <person name="Niculita-Hirzel H."/>
            <person name="Oudot-Le Secq M.P."/>
            <person name="Peter M."/>
            <person name="Quesneville H."/>
            <person name="Rajashekar B."/>
            <person name="Reich M."/>
            <person name="Rouhier N."/>
            <person name="Schmutz J."/>
            <person name="Yin T."/>
            <person name="Chalot M."/>
            <person name="Henrissat B."/>
            <person name="Kuees U."/>
            <person name="Lucas S."/>
            <person name="Van de Peer Y."/>
            <person name="Podila G.K."/>
            <person name="Polle A."/>
            <person name="Pukkila P.J."/>
            <person name="Richardson P.M."/>
            <person name="Rouze P."/>
            <person name="Sanders I.R."/>
            <person name="Stajich J.E."/>
            <person name="Tunlid A."/>
            <person name="Tuskan G."/>
            <person name="Grigoriev I.V."/>
        </authorList>
    </citation>
    <scope>NUCLEOTIDE SEQUENCE [LARGE SCALE GENOMIC DNA]</scope>
    <source>
        <strain evidence="3">S238N-H82 / ATCC MYA-4686</strain>
    </source>
</reference>
<proteinExistence type="predicted"/>
<dbReference type="InParanoid" id="B0DRV3"/>